<accession>A0A3R7IBB3</accession>
<proteinExistence type="predicted"/>
<name>A0A3R7IBB3_9BURK</name>
<evidence type="ECO:0000313" key="2">
    <source>
        <dbReference type="Proteomes" id="UP000283709"/>
    </source>
</evidence>
<dbReference type="EMBL" id="MCAS01000008">
    <property type="protein sequence ID" value="RKF48333.1"/>
    <property type="molecule type" value="Genomic_DNA"/>
</dbReference>
<protein>
    <submittedName>
        <fullName evidence="1">Uncharacterized protein</fullName>
    </submittedName>
</protein>
<sequence>MDVVRESDSVSLEQSMTSDMPWQEGAIVASEYWGCARMQETTNQYAVRISVPNNALYIAVDWREVGEKRIGLATACVQTDGGKYPCFDRHRDFESA</sequence>
<dbReference type="Proteomes" id="UP000283709">
    <property type="component" value="Unassembled WGS sequence"/>
</dbReference>
<gene>
    <name evidence="1" type="ORF">BCY88_21635</name>
</gene>
<evidence type="ECO:0000313" key="1">
    <source>
        <dbReference type="EMBL" id="RKF48333.1"/>
    </source>
</evidence>
<comment type="caution">
    <text evidence="1">The sequence shown here is derived from an EMBL/GenBank/DDBJ whole genome shotgun (WGS) entry which is preliminary data.</text>
</comment>
<organism evidence="1 2">
    <name type="scientific">Paraburkholderia fungorum</name>
    <dbReference type="NCBI Taxonomy" id="134537"/>
    <lineage>
        <taxon>Bacteria</taxon>
        <taxon>Pseudomonadati</taxon>
        <taxon>Pseudomonadota</taxon>
        <taxon>Betaproteobacteria</taxon>
        <taxon>Burkholderiales</taxon>
        <taxon>Burkholderiaceae</taxon>
        <taxon>Paraburkholderia</taxon>
    </lineage>
</organism>
<dbReference type="AlphaFoldDB" id="A0A3R7IBB3"/>
<reference evidence="1 2" key="1">
    <citation type="submission" date="2016-07" db="EMBL/GenBank/DDBJ databases">
        <title>Genome analysis of Burkholderia fungorum ES3-20.</title>
        <authorList>
            <person name="Xu D."/>
            <person name="Yao R."/>
            <person name="Zheng S."/>
        </authorList>
    </citation>
    <scope>NUCLEOTIDE SEQUENCE [LARGE SCALE GENOMIC DNA]</scope>
    <source>
        <strain evidence="1 2">ES3-20</strain>
    </source>
</reference>